<dbReference type="AlphaFoldDB" id="A0A9W7FVK2"/>
<name>A0A9W7FVK2_9STRA</name>
<gene>
    <name evidence="9" type="ORF">TrLO_g4587</name>
</gene>
<dbReference type="Proteomes" id="UP001165122">
    <property type="component" value="Unassembled WGS sequence"/>
</dbReference>
<evidence type="ECO:0000313" key="9">
    <source>
        <dbReference type="EMBL" id="GMI18716.1"/>
    </source>
</evidence>
<evidence type="ECO:0000313" key="10">
    <source>
        <dbReference type="Proteomes" id="UP001165122"/>
    </source>
</evidence>
<feature type="transmembrane region" description="Helical" evidence="7">
    <location>
        <begin position="716"/>
        <end position="738"/>
    </location>
</feature>
<dbReference type="InterPro" id="IPR050545">
    <property type="entry name" value="Mycobact_MmpL"/>
</dbReference>
<evidence type="ECO:0000256" key="3">
    <source>
        <dbReference type="ARBA" id="ARBA00022475"/>
    </source>
</evidence>
<protein>
    <recommendedName>
        <fullName evidence="8">SSD domain-containing protein</fullName>
    </recommendedName>
</protein>
<dbReference type="SUPFAM" id="SSF82866">
    <property type="entry name" value="Multidrug efflux transporter AcrB transmembrane domain"/>
    <property type="match status" value="2"/>
</dbReference>
<dbReference type="InterPro" id="IPR004869">
    <property type="entry name" value="MMPL_dom"/>
</dbReference>
<feature type="domain" description="SSD" evidence="8">
    <location>
        <begin position="217"/>
        <end position="347"/>
    </location>
</feature>
<feature type="transmembrane region" description="Helical" evidence="7">
    <location>
        <begin position="293"/>
        <end position="314"/>
    </location>
</feature>
<comment type="caution">
    <text evidence="9">The sequence shown here is derived from an EMBL/GenBank/DDBJ whole genome shotgun (WGS) entry which is preliminary data.</text>
</comment>
<feature type="transmembrane region" description="Helical" evidence="7">
    <location>
        <begin position="326"/>
        <end position="346"/>
    </location>
</feature>
<evidence type="ECO:0000256" key="1">
    <source>
        <dbReference type="ARBA" id="ARBA00004651"/>
    </source>
</evidence>
<keyword evidence="3" id="KW-1003">Cell membrane</keyword>
<dbReference type="PANTHER" id="PTHR33406">
    <property type="entry name" value="MEMBRANE PROTEIN MJ1562-RELATED"/>
    <property type="match status" value="1"/>
</dbReference>
<accession>A0A9W7FVK2</accession>
<dbReference type="PANTHER" id="PTHR33406:SF6">
    <property type="entry name" value="MEMBRANE PROTEIN YDGH-RELATED"/>
    <property type="match status" value="1"/>
</dbReference>
<reference evidence="10" key="1">
    <citation type="journal article" date="2023" name="Commun. Biol.">
        <title>Genome analysis of Parmales, the sister group of diatoms, reveals the evolutionary specialization of diatoms from phago-mixotrophs to photoautotrophs.</title>
        <authorList>
            <person name="Ban H."/>
            <person name="Sato S."/>
            <person name="Yoshikawa S."/>
            <person name="Yamada K."/>
            <person name="Nakamura Y."/>
            <person name="Ichinomiya M."/>
            <person name="Sato N."/>
            <person name="Blanc-Mathieu R."/>
            <person name="Endo H."/>
            <person name="Kuwata A."/>
            <person name="Ogata H."/>
        </authorList>
    </citation>
    <scope>NUCLEOTIDE SEQUENCE [LARGE SCALE GENOMIC DNA]</scope>
    <source>
        <strain evidence="10">NIES 3700</strain>
    </source>
</reference>
<organism evidence="9 10">
    <name type="scientific">Triparma laevis f. longispina</name>
    <dbReference type="NCBI Taxonomy" id="1714387"/>
    <lineage>
        <taxon>Eukaryota</taxon>
        <taxon>Sar</taxon>
        <taxon>Stramenopiles</taxon>
        <taxon>Ochrophyta</taxon>
        <taxon>Bolidophyceae</taxon>
        <taxon>Parmales</taxon>
        <taxon>Triparmaceae</taxon>
        <taxon>Triparma</taxon>
    </lineage>
</organism>
<evidence type="ECO:0000256" key="7">
    <source>
        <dbReference type="SAM" id="Phobius"/>
    </source>
</evidence>
<dbReference type="InterPro" id="IPR000731">
    <property type="entry name" value="SSD"/>
</dbReference>
<sequence length="861" mass="93527">MTLTEKFLKPIRSHPYLLILGYFLVFLGCLSYPTTHFTSNTDSSFVAPTDSLSGTAQDVYEGIYGEAGKSIIVTVQVGEGEDVRVSEAASTFSLNLASWSQNHTESCPTISMAMSYYALAAEGLTSLGENYVSKDGTTTFTYITYTCPITNTYVSDLREYVNSNTNCPSPLTCGSTGIELFQIDILEGVESDLSRMDTTILPLALLTLAVVLGSLPIMIIPIINIMVTVTFSFGIMYPVTLLMQVVSFTPSVMMSLIIAMSIDYSLFLLSRVQDEIASGSSTNESISNMIEHAGHTIIASGSTLCVCFTGMLFFPMDMLRSVGVGATVSILVALFVNLTLTPAILYTPVGERLLRPIKCCSRLCCAEEGTTRGVGTLVQKEIEKEKNEGDERLLSGFEPMSVQERYDRIDAELMYKSFWYKMARVLLQPKYGVPILLACVGLMMPVCVHFADLQTSIGFDLLLPSQSESIETFDDIGLLFGEGTLSPYKLLFDSSTSATSPEAFGVMHEVIDELVKLPATNNLTSFAGIAYLGGTKIIHAEYVAGLDCGIDCGSNIPNPGPEEELLIQAARSLTALSENVNSPSGNATFATIILNVDPFSNDGTQWLVDARNSIDNLKDSGALGNIKVYLCDGAGIEYDAVTQVYEVFPVLITGTMLTVFVLMGVFFRSIIVPIRSVVSIALTLMFVFGLTVLVYQDGAFEFMDLNCFSKTGYISWLPPVMTFSIVVGLGLDYDVFLISRVLEFRLDGYDADSSVLAGIWKTGSVITCAGIIMGLAFAGLLMSEELLLNQTAFILVVSVLVDTFIVRTVLVPILLGITKRQSWWPRALPDETVNLKNGENGAVRATDLDNGILGKKDAERV</sequence>
<proteinExistence type="inferred from homology"/>
<comment type="similarity">
    <text evidence="2">Belongs to the resistance-nodulation-cell division (RND) (TC 2.A.6) family. MmpL subfamily.</text>
</comment>
<evidence type="ECO:0000256" key="5">
    <source>
        <dbReference type="ARBA" id="ARBA00022989"/>
    </source>
</evidence>
<comment type="subcellular location">
    <subcellularLocation>
        <location evidence="1">Cell membrane</location>
        <topology evidence="1">Multi-pass membrane protein</topology>
    </subcellularLocation>
</comment>
<dbReference type="PROSITE" id="PS50156">
    <property type="entry name" value="SSD"/>
    <property type="match status" value="1"/>
</dbReference>
<dbReference type="Pfam" id="PF03176">
    <property type="entry name" value="MMPL"/>
    <property type="match status" value="2"/>
</dbReference>
<keyword evidence="5 7" id="KW-1133">Transmembrane helix</keyword>
<feature type="transmembrane region" description="Helical" evidence="7">
    <location>
        <begin position="200"/>
        <end position="220"/>
    </location>
</feature>
<dbReference type="Gene3D" id="1.20.1640.10">
    <property type="entry name" value="Multidrug efflux transporter AcrB transmembrane domain"/>
    <property type="match status" value="2"/>
</dbReference>
<dbReference type="EMBL" id="BRXW01000344">
    <property type="protein sequence ID" value="GMI18716.1"/>
    <property type="molecule type" value="Genomic_DNA"/>
</dbReference>
<feature type="transmembrane region" description="Helical" evidence="7">
    <location>
        <begin position="759"/>
        <end position="781"/>
    </location>
</feature>
<keyword evidence="10" id="KW-1185">Reference proteome</keyword>
<dbReference type="PROSITE" id="PS51257">
    <property type="entry name" value="PROKAR_LIPOPROTEIN"/>
    <property type="match status" value="1"/>
</dbReference>
<evidence type="ECO:0000256" key="2">
    <source>
        <dbReference type="ARBA" id="ARBA00010157"/>
    </source>
</evidence>
<keyword evidence="4 7" id="KW-0812">Transmembrane</keyword>
<dbReference type="OrthoDB" id="438641at2759"/>
<feature type="transmembrane region" description="Helical" evidence="7">
    <location>
        <begin position="674"/>
        <end position="696"/>
    </location>
</feature>
<feature type="transmembrane region" description="Helical" evidence="7">
    <location>
        <begin position="793"/>
        <end position="817"/>
    </location>
</feature>
<feature type="transmembrane region" description="Helical" evidence="7">
    <location>
        <begin position="431"/>
        <end position="451"/>
    </location>
</feature>
<evidence type="ECO:0000259" key="8">
    <source>
        <dbReference type="PROSITE" id="PS50156"/>
    </source>
</evidence>
<feature type="transmembrane region" description="Helical" evidence="7">
    <location>
        <begin position="647"/>
        <end position="667"/>
    </location>
</feature>
<keyword evidence="6 7" id="KW-0472">Membrane</keyword>
<evidence type="ECO:0000256" key="6">
    <source>
        <dbReference type="ARBA" id="ARBA00023136"/>
    </source>
</evidence>
<evidence type="ECO:0000256" key="4">
    <source>
        <dbReference type="ARBA" id="ARBA00022692"/>
    </source>
</evidence>
<dbReference type="GO" id="GO:0005886">
    <property type="term" value="C:plasma membrane"/>
    <property type="evidence" value="ECO:0007669"/>
    <property type="project" value="UniProtKB-SubCell"/>
</dbReference>